<evidence type="ECO:0000256" key="6">
    <source>
        <dbReference type="ARBA" id="ARBA00022679"/>
    </source>
</evidence>
<dbReference type="SMART" id="SM00388">
    <property type="entry name" value="HisKA"/>
    <property type="match status" value="1"/>
</dbReference>
<feature type="domain" description="Histidine kinase" evidence="13">
    <location>
        <begin position="267"/>
        <end position="486"/>
    </location>
</feature>
<evidence type="ECO:0000256" key="7">
    <source>
        <dbReference type="ARBA" id="ARBA00022692"/>
    </source>
</evidence>
<comment type="catalytic activity">
    <reaction evidence="1">
        <text>ATP + protein L-histidine = ADP + protein N-phospho-L-histidine.</text>
        <dbReference type="EC" id="2.7.13.3"/>
    </reaction>
</comment>
<keyword evidence="8" id="KW-0418">Kinase</keyword>
<organism evidence="14 15">
    <name type="scientific">Aquimixticola soesokkakensis</name>
    <dbReference type="NCBI Taxonomy" id="1519096"/>
    <lineage>
        <taxon>Bacteria</taxon>
        <taxon>Pseudomonadati</taxon>
        <taxon>Pseudomonadota</taxon>
        <taxon>Alphaproteobacteria</taxon>
        <taxon>Rhodobacterales</taxon>
        <taxon>Paracoccaceae</taxon>
        <taxon>Aquimixticola</taxon>
    </lineage>
</organism>
<dbReference type="Proteomes" id="UP000193862">
    <property type="component" value="Unassembled WGS sequence"/>
</dbReference>
<evidence type="ECO:0000256" key="3">
    <source>
        <dbReference type="ARBA" id="ARBA00012438"/>
    </source>
</evidence>
<keyword evidence="4" id="KW-1003">Cell membrane</keyword>
<keyword evidence="11 12" id="KW-0472">Membrane</keyword>
<dbReference type="InterPro" id="IPR050980">
    <property type="entry name" value="2C_sensor_his_kinase"/>
</dbReference>
<feature type="transmembrane region" description="Helical" evidence="12">
    <location>
        <begin position="189"/>
        <end position="207"/>
    </location>
</feature>
<reference evidence="14 15" key="1">
    <citation type="submission" date="2017-03" db="EMBL/GenBank/DDBJ databases">
        <authorList>
            <person name="Afonso C.L."/>
            <person name="Miller P.J."/>
            <person name="Scott M.A."/>
            <person name="Spackman E."/>
            <person name="Goraichik I."/>
            <person name="Dimitrov K.M."/>
            <person name="Suarez D.L."/>
            <person name="Swayne D.E."/>
        </authorList>
    </citation>
    <scope>NUCLEOTIDE SEQUENCE [LARGE SCALE GENOMIC DNA]</scope>
    <source>
        <strain evidence="14 15">CECT 8620</strain>
    </source>
</reference>
<evidence type="ECO:0000256" key="12">
    <source>
        <dbReference type="SAM" id="Phobius"/>
    </source>
</evidence>
<dbReference type="PANTHER" id="PTHR44936">
    <property type="entry name" value="SENSOR PROTEIN CREC"/>
    <property type="match status" value="1"/>
</dbReference>
<keyword evidence="10" id="KW-0902">Two-component regulatory system</keyword>
<gene>
    <name evidence="14" type="primary">envZ_1</name>
    <name evidence="14" type="ORF">AQS8620_00757</name>
</gene>
<name>A0A1Y5RYZ4_9RHOB</name>
<evidence type="ECO:0000256" key="4">
    <source>
        <dbReference type="ARBA" id="ARBA00022475"/>
    </source>
</evidence>
<dbReference type="GO" id="GO:0005886">
    <property type="term" value="C:plasma membrane"/>
    <property type="evidence" value="ECO:0007669"/>
    <property type="project" value="UniProtKB-SubCell"/>
</dbReference>
<dbReference type="InterPro" id="IPR005467">
    <property type="entry name" value="His_kinase_dom"/>
</dbReference>
<dbReference type="CDD" id="cd00082">
    <property type="entry name" value="HisKA"/>
    <property type="match status" value="1"/>
</dbReference>
<dbReference type="EC" id="2.7.13.3" evidence="3"/>
<dbReference type="InterPro" id="IPR036890">
    <property type="entry name" value="HATPase_C_sf"/>
</dbReference>
<feature type="transmembrane region" description="Helical" evidence="12">
    <location>
        <begin position="16"/>
        <end position="35"/>
    </location>
</feature>
<dbReference type="EMBL" id="FWFS01000002">
    <property type="protein sequence ID" value="SLN25814.1"/>
    <property type="molecule type" value="Genomic_DNA"/>
</dbReference>
<evidence type="ECO:0000256" key="9">
    <source>
        <dbReference type="ARBA" id="ARBA00022989"/>
    </source>
</evidence>
<dbReference type="InterPro" id="IPR003594">
    <property type="entry name" value="HATPase_dom"/>
</dbReference>
<evidence type="ECO:0000313" key="14">
    <source>
        <dbReference type="EMBL" id="SLN25814.1"/>
    </source>
</evidence>
<evidence type="ECO:0000313" key="15">
    <source>
        <dbReference type="Proteomes" id="UP000193862"/>
    </source>
</evidence>
<evidence type="ECO:0000259" key="13">
    <source>
        <dbReference type="PROSITE" id="PS50109"/>
    </source>
</evidence>
<dbReference type="PANTHER" id="PTHR44936:SF5">
    <property type="entry name" value="SENSOR HISTIDINE KINASE ENVZ"/>
    <property type="match status" value="1"/>
</dbReference>
<evidence type="ECO:0000256" key="8">
    <source>
        <dbReference type="ARBA" id="ARBA00022777"/>
    </source>
</evidence>
<accession>A0A1Y5RYZ4</accession>
<evidence type="ECO:0000256" key="1">
    <source>
        <dbReference type="ARBA" id="ARBA00000085"/>
    </source>
</evidence>
<dbReference type="SMART" id="SM00387">
    <property type="entry name" value="HATPase_c"/>
    <property type="match status" value="1"/>
</dbReference>
<keyword evidence="9 12" id="KW-1133">Transmembrane helix</keyword>
<dbReference type="InterPro" id="IPR003661">
    <property type="entry name" value="HisK_dim/P_dom"/>
</dbReference>
<dbReference type="AlphaFoldDB" id="A0A1Y5RYZ4"/>
<dbReference type="Gene3D" id="3.30.565.10">
    <property type="entry name" value="Histidine kinase-like ATPase, C-terminal domain"/>
    <property type="match status" value="1"/>
</dbReference>
<dbReference type="GO" id="GO:0000155">
    <property type="term" value="F:phosphorelay sensor kinase activity"/>
    <property type="evidence" value="ECO:0007669"/>
    <property type="project" value="InterPro"/>
</dbReference>
<keyword evidence="7 12" id="KW-0812">Transmembrane</keyword>
<evidence type="ECO:0000256" key="5">
    <source>
        <dbReference type="ARBA" id="ARBA00022519"/>
    </source>
</evidence>
<dbReference type="RefSeq" id="WP_234990364.1">
    <property type="nucleotide sequence ID" value="NZ_FWFS01000002.1"/>
</dbReference>
<comment type="subcellular location">
    <subcellularLocation>
        <location evidence="2">Cell inner membrane</location>
        <topology evidence="2">Multi-pass membrane protein</topology>
    </subcellularLocation>
</comment>
<dbReference type="SUPFAM" id="SSF47384">
    <property type="entry name" value="Homodimeric domain of signal transducing histidine kinase"/>
    <property type="match status" value="1"/>
</dbReference>
<dbReference type="PROSITE" id="PS50109">
    <property type="entry name" value="HIS_KIN"/>
    <property type="match status" value="1"/>
</dbReference>
<dbReference type="Pfam" id="PF02518">
    <property type="entry name" value="HATPase_c"/>
    <property type="match status" value="1"/>
</dbReference>
<proteinExistence type="predicted"/>
<dbReference type="Gene3D" id="1.10.287.130">
    <property type="match status" value="1"/>
</dbReference>
<keyword evidence="15" id="KW-1185">Reference proteome</keyword>
<dbReference type="CDD" id="cd00075">
    <property type="entry name" value="HATPase"/>
    <property type="match status" value="1"/>
</dbReference>
<evidence type="ECO:0000256" key="10">
    <source>
        <dbReference type="ARBA" id="ARBA00023012"/>
    </source>
</evidence>
<sequence>MAQDPARNGPTLRTLGTLWVLAAFAAGLAASAMWMSSRHAWREHLTQAYVTGVGLYESLARGAPLPNGTTAVPLSPDAAALAASGDFARLPDSPKPAYVTLLPLSSTGIEAQASANLTLAIVSGDLPYRVADITPSNSSPATALGDVTRLMATYCSAPVLYAGRDGQSWLRITAPDIWSCAAAPRDLRLFSLALGLLAITALLASVGQTAQSFRSFAAALGTRRRIGGPTLYDSSGPRELRDTVAAVNTYLASERDQLAHRALVLSGVSHDLGTPATRLRLRAALIEDGDLRTRLEADIDRMTGMIESVLTLTNAELSSEAPRRLSLRALVEAVVADYEDMGHPVELIHAPAQMQTTHSIFTSRSTPARFSLDEGQVVVTARPVALQRALQNLIDNALKYGRRAKVWLTADSQAAAIWIEDEGGHDHLAQMEGLTGPFRRGENAARIDGYGLGLTIVATIAEQHGGSLSFDPAPHGLRACLRLTRQ</sequence>
<keyword evidence="6 14" id="KW-0808">Transferase</keyword>
<evidence type="ECO:0000256" key="11">
    <source>
        <dbReference type="ARBA" id="ARBA00023136"/>
    </source>
</evidence>
<dbReference type="SUPFAM" id="SSF55874">
    <property type="entry name" value="ATPase domain of HSP90 chaperone/DNA topoisomerase II/histidine kinase"/>
    <property type="match status" value="1"/>
</dbReference>
<protein>
    <recommendedName>
        <fullName evidence="3">histidine kinase</fullName>
        <ecNumber evidence="3">2.7.13.3</ecNumber>
    </recommendedName>
</protein>
<keyword evidence="5" id="KW-0997">Cell inner membrane</keyword>
<dbReference type="InterPro" id="IPR036097">
    <property type="entry name" value="HisK_dim/P_sf"/>
</dbReference>
<evidence type="ECO:0000256" key="2">
    <source>
        <dbReference type="ARBA" id="ARBA00004429"/>
    </source>
</evidence>